<feature type="compositionally biased region" description="Basic and acidic residues" evidence="1">
    <location>
        <begin position="567"/>
        <end position="581"/>
    </location>
</feature>
<dbReference type="OrthoDB" id="41001at2759"/>
<keyword evidence="4" id="KW-1185">Reference proteome</keyword>
<protein>
    <submittedName>
        <fullName evidence="3">Uncharacterized protein</fullName>
    </submittedName>
</protein>
<evidence type="ECO:0000313" key="4">
    <source>
        <dbReference type="Proteomes" id="UP001153069"/>
    </source>
</evidence>
<evidence type="ECO:0000256" key="2">
    <source>
        <dbReference type="SAM" id="SignalP"/>
    </source>
</evidence>
<comment type="caution">
    <text evidence="3">The sequence shown here is derived from an EMBL/GenBank/DDBJ whole genome shotgun (WGS) entry which is preliminary data.</text>
</comment>
<dbReference type="AlphaFoldDB" id="A0A9N8EDN1"/>
<feature type="signal peptide" evidence="2">
    <location>
        <begin position="1"/>
        <end position="19"/>
    </location>
</feature>
<dbReference type="EMBL" id="CAICTM010000789">
    <property type="protein sequence ID" value="CAB9516544.1"/>
    <property type="molecule type" value="Genomic_DNA"/>
</dbReference>
<accession>A0A9N8EDN1</accession>
<gene>
    <name evidence="3" type="ORF">SEMRO_790_G202880.1</name>
</gene>
<feature type="region of interest" description="Disordered" evidence="1">
    <location>
        <begin position="567"/>
        <end position="589"/>
    </location>
</feature>
<sequence length="648" mass="70587">MKICDQVCLGLLLVGVCQAWCPSRPVASLQSPLSIRASTSASSRLYAAANDDKKEGAEEEESLLDRINNIDKLGDNLLDLSKVDNKAVQDSGGSRKLGINIGSQLQPLSDQEAAELKAAAMEVINDGVAEGIDEIEKLRGQMSDFMEKKKKQMELASELQLQKESDKLLNKIDKMTDDFLTKTAATREETKLINKADKSREGKGVELGVWGTIGGAAVVTTGSDNVGLLGSVDAAKLAAEKQAKQERDAQLSDLKTPSKQEQAVAVNSNRVIVIADTSQDPLAKQLVPAFSDKLQAAIPTLEAIDVYKPTDTIPLGGDNAVCALLFCTSLSDRSALNKIMDRLLRRTLQPGGALGSPPTQLIGITSLGTERTDKMPYSMQNLFGGKLDQRRQIEEQLITTVQTRVTEPPLDYTICKFGDIKDSSSNDDFIMMPGDVVDGTTSLETAAEVLLQAVAYQPFARNATLCAVGALPSGHNDDIWDDAFLRLDGPELERWTSPALGTAAVYDRLCEFLNEWANNFALNPRGLTTPIRVEPSKIKASYYDAGIRQRSGVQLLFLPTATGKNYLSREEERERESEGGSKRATISRSKMAKEGGIEVVVEIIGEDSLRVRAKRCNYADGVPLKELSEETIVKRLESAIEVWCQEDK</sequence>
<keyword evidence="2" id="KW-0732">Signal</keyword>
<name>A0A9N8EDN1_9STRA</name>
<feature type="chain" id="PRO_5040312878" evidence="2">
    <location>
        <begin position="20"/>
        <end position="648"/>
    </location>
</feature>
<dbReference type="Proteomes" id="UP001153069">
    <property type="component" value="Unassembled WGS sequence"/>
</dbReference>
<proteinExistence type="predicted"/>
<organism evidence="3 4">
    <name type="scientific">Seminavis robusta</name>
    <dbReference type="NCBI Taxonomy" id="568900"/>
    <lineage>
        <taxon>Eukaryota</taxon>
        <taxon>Sar</taxon>
        <taxon>Stramenopiles</taxon>
        <taxon>Ochrophyta</taxon>
        <taxon>Bacillariophyta</taxon>
        <taxon>Bacillariophyceae</taxon>
        <taxon>Bacillariophycidae</taxon>
        <taxon>Naviculales</taxon>
        <taxon>Naviculaceae</taxon>
        <taxon>Seminavis</taxon>
    </lineage>
</organism>
<reference evidence="3" key="1">
    <citation type="submission" date="2020-06" db="EMBL/GenBank/DDBJ databases">
        <authorList>
            <consortium name="Plant Systems Biology data submission"/>
        </authorList>
    </citation>
    <scope>NUCLEOTIDE SEQUENCE</scope>
    <source>
        <strain evidence="3">D6</strain>
    </source>
</reference>
<evidence type="ECO:0000256" key="1">
    <source>
        <dbReference type="SAM" id="MobiDB-lite"/>
    </source>
</evidence>
<evidence type="ECO:0000313" key="3">
    <source>
        <dbReference type="EMBL" id="CAB9516544.1"/>
    </source>
</evidence>